<dbReference type="PANTHER" id="PTHR11360:SF284">
    <property type="entry name" value="EG:103B4.3 PROTEIN-RELATED"/>
    <property type="match status" value="1"/>
</dbReference>
<dbReference type="InterPro" id="IPR011701">
    <property type="entry name" value="MFS"/>
</dbReference>
<dbReference type="InterPro" id="IPR050327">
    <property type="entry name" value="Proton-linked_MCT"/>
</dbReference>
<feature type="transmembrane region" description="Helical" evidence="2">
    <location>
        <begin position="110"/>
        <end position="134"/>
    </location>
</feature>
<dbReference type="EMBL" id="CAJFCJ010000026">
    <property type="protein sequence ID" value="CAD5125454.1"/>
    <property type="molecule type" value="Genomic_DNA"/>
</dbReference>
<dbReference type="PROSITE" id="PS50850">
    <property type="entry name" value="MFS"/>
    <property type="match status" value="1"/>
</dbReference>
<dbReference type="GO" id="GO:0022857">
    <property type="term" value="F:transmembrane transporter activity"/>
    <property type="evidence" value="ECO:0007669"/>
    <property type="project" value="InterPro"/>
</dbReference>
<evidence type="ECO:0000313" key="4">
    <source>
        <dbReference type="EMBL" id="CAD5125454.1"/>
    </source>
</evidence>
<feature type="transmembrane region" description="Helical" evidence="2">
    <location>
        <begin position="55"/>
        <end position="75"/>
    </location>
</feature>
<feature type="domain" description="Major facilitator superfamily (MFS) profile" evidence="3">
    <location>
        <begin position="21"/>
        <end position="419"/>
    </location>
</feature>
<sequence>MNCLAIAKRKWNCKSFRGPFVCLLSVIVYSMTTANFFTFGEYIPALKGSITNQETYLGLISSTAIALVCLVTPIATFLSNRIGSRKCLLLGTIISSTFLGLSGLYENFWSVYICFGIIFGTVACLMINPLYFVVNLYYPFNHPRHVLANSLLTCGYPLGTFILNPILEALISHFGWQKTFGIQGLILFLICFPSAMAIVEPHQLNDDEYTLISEEITVPLISEIGKKKELKKVTRIVVGTCWFMATALRSIGYTAPIVLLVHYMTNLGISSQNASIGMSVFGFFEFFGRLLVSIFGDYIKGNLILSYIIASLLLSLTNFFALYTYNFTTVIIYIIAQGLFDGPIMAAQMSTCIELHDGRHLEETFSLFRMSIGVGSLIGPTLAGYFYDLTNSFDSLFYLTSSTYFACTLFYAVCLLLRKFKKDWW</sequence>
<dbReference type="PANTHER" id="PTHR11360">
    <property type="entry name" value="MONOCARBOXYLATE TRANSPORTER"/>
    <property type="match status" value="1"/>
</dbReference>
<organism evidence="4 5">
    <name type="scientific">Dimorphilus gyrociliatus</name>
    <dbReference type="NCBI Taxonomy" id="2664684"/>
    <lineage>
        <taxon>Eukaryota</taxon>
        <taxon>Metazoa</taxon>
        <taxon>Spiralia</taxon>
        <taxon>Lophotrochozoa</taxon>
        <taxon>Annelida</taxon>
        <taxon>Polychaeta</taxon>
        <taxon>Polychaeta incertae sedis</taxon>
        <taxon>Dinophilidae</taxon>
        <taxon>Dimorphilus</taxon>
    </lineage>
</organism>
<evidence type="ECO:0000256" key="2">
    <source>
        <dbReference type="SAM" id="Phobius"/>
    </source>
</evidence>
<evidence type="ECO:0000259" key="3">
    <source>
        <dbReference type="PROSITE" id="PS50850"/>
    </source>
</evidence>
<accession>A0A7I8WBE8</accession>
<name>A0A7I8WBE8_9ANNE</name>
<feature type="transmembrane region" description="Helical" evidence="2">
    <location>
        <begin position="87"/>
        <end position="104"/>
    </location>
</feature>
<reference evidence="4 5" key="1">
    <citation type="submission" date="2020-08" db="EMBL/GenBank/DDBJ databases">
        <authorList>
            <person name="Hejnol A."/>
        </authorList>
    </citation>
    <scope>NUCLEOTIDE SEQUENCE [LARGE SCALE GENOMIC DNA]</scope>
</reference>
<dbReference type="Proteomes" id="UP000549394">
    <property type="component" value="Unassembled WGS sequence"/>
</dbReference>
<dbReference type="Pfam" id="PF07690">
    <property type="entry name" value="MFS_1"/>
    <property type="match status" value="2"/>
</dbReference>
<gene>
    <name evidence="4" type="ORF">DGYR_LOCUS12829</name>
</gene>
<dbReference type="GO" id="GO:0016020">
    <property type="term" value="C:membrane"/>
    <property type="evidence" value="ECO:0007669"/>
    <property type="project" value="UniProtKB-SubCell"/>
</dbReference>
<protein>
    <submittedName>
        <fullName evidence="4">DgyrCDS13674</fullName>
    </submittedName>
</protein>
<evidence type="ECO:0000313" key="5">
    <source>
        <dbReference type="Proteomes" id="UP000549394"/>
    </source>
</evidence>
<keyword evidence="2" id="KW-1133">Transmembrane helix</keyword>
<keyword evidence="2" id="KW-0472">Membrane</keyword>
<feature type="transmembrane region" description="Helical" evidence="2">
    <location>
        <begin position="274"/>
        <end position="292"/>
    </location>
</feature>
<proteinExistence type="predicted"/>
<feature type="transmembrane region" description="Helical" evidence="2">
    <location>
        <begin position="398"/>
        <end position="417"/>
    </location>
</feature>
<comment type="caution">
    <text evidence="4">The sequence shown here is derived from an EMBL/GenBank/DDBJ whole genome shotgun (WGS) entry which is preliminary data.</text>
</comment>
<evidence type="ECO:0000256" key="1">
    <source>
        <dbReference type="ARBA" id="ARBA00004141"/>
    </source>
</evidence>
<feature type="transmembrane region" description="Helical" evidence="2">
    <location>
        <begin position="146"/>
        <end position="167"/>
    </location>
</feature>
<feature type="transmembrane region" description="Helical" evidence="2">
    <location>
        <begin position="367"/>
        <end position="386"/>
    </location>
</feature>
<dbReference type="AlphaFoldDB" id="A0A7I8WBE8"/>
<dbReference type="SUPFAM" id="SSF103473">
    <property type="entry name" value="MFS general substrate transporter"/>
    <property type="match status" value="1"/>
</dbReference>
<feature type="transmembrane region" description="Helical" evidence="2">
    <location>
        <begin position="20"/>
        <end position="43"/>
    </location>
</feature>
<feature type="transmembrane region" description="Helical" evidence="2">
    <location>
        <begin position="304"/>
        <end position="325"/>
    </location>
</feature>
<keyword evidence="2" id="KW-0812">Transmembrane</keyword>
<comment type="subcellular location">
    <subcellularLocation>
        <location evidence="1">Membrane</location>
        <topology evidence="1">Multi-pass membrane protein</topology>
    </subcellularLocation>
</comment>
<feature type="transmembrane region" description="Helical" evidence="2">
    <location>
        <begin position="236"/>
        <end position="262"/>
    </location>
</feature>
<dbReference type="Gene3D" id="1.20.1250.20">
    <property type="entry name" value="MFS general substrate transporter like domains"/>
    <property type="match status" value="2"/>
</dbReference>
<dbReference type="InterPro" id="IPR036259">
    <property type="entry name" value="MFS_trans_sf"/>
</dbReference>
<dbReference type="OrthoDB" id="10016898at2759"/>
<dbReference type="InterPro" id="IPR020846">
    <property type="entry name" value="MFS_dom"/>
</dbReference>
<feature type="transmembrane region" description="Helical" evidence="2">
    <location>
        <begin position="331"/>
        <end position="355"/>
    </location>
</feature>
<keyword evidence="5" id="KW-1185">Reference proteome</keyword>
<feature type="transmembrane region" description="Helical" evidence="2">
    <location>
        <begin position="179"/>
        <end position="199"/>
    </location>
</feature>